<organism evidence="3 4">
    <name type="scientific">Paraglaciecola mesophila KMM 241</name>
    <dbReference type="NCBI Taxonomy" id="1128912"/>
    <lineage>
        <taxon>Bacteria</taxon>
        <taxon>Pseudomonadati</taxon>
        <taxon>Pseudomonadota</taxon>
        <taxon>Gammaproteobacteria</taxon>
        <taxon>Alteromonadales</taxon>
        <taxon>Alteromonadaceae</taxon>
        <taxon>Paraglaciecola</taxon>
    </lineage>
</organism>
<keyword evidence="1" id="KW-0238">DNA-binding</keyword>
<dbReference type="InterPro" id="IPR009061">
    <property type="entry name" value="DNA-bd_dom_put_sf"/>
</dbReference>
<dbReference type="PROSITE" id="PS50937">
    <property type="entry name" value="HTH_MERR_2"/>
    <property type="match status" value="1"/>
</dbReference>
<dbReference type="eggNOG" id="COG0789">
    <property type="taxonomic scope" value="Bacteria"/>
</dbReference>
<dbReference type="Proteomes" id="UP000006263">
    <property type="component" value="Unassembled WGS sequence"/>
</dbReference>
<comment type="caution">
    <text evidence="3">The sequence shown here is derived from an EMBL/GenBank/DDBJ whole genome shotgun (WGS) entry which is preliminary data.</text>
</comment>
<dbReference type="InterPro" id="IPR047057">
    <property type="entry name" value="MerR_fam"/>
</dbReference>
<dbReference type="PANTHER" id="PTHR30204:SF97">
    <property type="entry name" value="MERR FAMILY REGULATORY PROTEIN"/>
    <property type="match status" value="1"/>
</dbReference>
<dbReference type="Pfam" id="PF13411">
    <property type="entry name" value="MerR_1"/>
    <property type="match status" value="1"/>
</dbReference>
<dbReference type="CDD" id="cd04781">
    <property type="entry name" value="HTH_MerR-like_sg6"/>
    <property type="match status" value="1"/>
</dbReference>
<reference evidence="3 4" key="1">
    <citation type="journal article" date="2017" name="Antonie Van Leeuwenhoek">
        <title>Rhizobium rhizosphaerae sp. nov., a novel species isolated from rice rhizosphere.</title>
        <authorList>
            <person name="Zhao J.J."/>
            <person name="Zhang J."/>
            <person name="Zhang R.J."/>
            <person name="Zhang C.W."/>
            <person name="Yin H.Q."/>
            <person name="Zhang X.X."/>
        </authorList>
    </citation>
    <scope>NUCLEOTIDE SEQUENCE [LARGE SCALE GENOMIC DNA]</scope>
    <source>
        <strain evidence="3 4">KMM 241</strain>
    </source>
</reference>
<dbReference type="PRINTS" id="PR00040">
    <property type="entry name" value="HTHMERR"/>
</dbReference>
<dbReference type="GO" id="GO:0003700">
    <property type="term" value="F:DNA-binding transcription factor activity"/>
    <property type="evidence" value="ECO:0007669"/>
    <property type="project" value="InterPro"/>
</dbReference>
<dbReference type="SUPFAM" id="SSF46955">
    <property type="entry name" value="Putative DNA-binding domain"/>
    <property type="match status" value="1"/>
</dbReference>
<accession>K6ZHF4</accession>
<dbReference type="SMART" id="SM00422">
    <property type="entry name" value="HTH_MERR"/>
    <property type="match status" value="1"/>
</dbReference>
<feature type="domain" description="HTH merR-type" evidence="2">
    <location>
        <begin position="15"/>
        <end position="80"/>
    </location>
</feature>
<evidence type="ECO:0000313" key="4">
    <source>
        <dbReference type="Proteomes" id="UP000006263"/>
    </source>
</evidence>
<dbReference type="EMBL" id="BAEP01000005">
    <property type="protein sequence ID" value="GAC22795.1"/>
    <property type="molecule type" value="Genomic_DNA"/>
</dbReference>
<dbReference type="InterPro" id="IPR000551">
    <property type="entry name" value="MerR-type_HTH_dom"/>
</dbReference>
<evidence type="ECO:0000313" key="3">
    <source>
        <dbReference type="EMBL" id="GAC22795.1"/>
    </source>
</evidence>
<dbReference type="AlphaFoldDB" id="K6ZHF4"/>
<dbReference type="PANTHER" id="PTHR30204">
    <property type="entry name" value="REDOX-CYCLING DRUG-SENSING TRANSCRIPTIONAL ACTIVATOR SOXR"/>
    <property type="match status" value="1"/>
</dbReference>
<evidence type="ECO:0000256" key="1">
    <source>
        <dbReference type="ARBA" id="ARBA00023125"/>
    </source>
</evidence>
<evidence type="ECO:0000259" key="2">
    <source>
        <dbReference type="PROSITE" id="PS50937"/>
    </source>
</evidence>
<protein>
    <submittedName>
        <fullName evidence="3">HTH-type transcriptional regulator hmrR</fullName>
    </submittedName>
</protein>
<sequence length="154" mass="16830">MQLKANFRLSVVVDISIVAKRSGVPASTLRYYEEKGLIRSVGRKGLRRLFAADILERLALIALGRVAGFSLDEISSILGGGDNPNIDREMLITKATELDRTIQKLTDMRDGLQHAAACTAPSHLECPRFRRLMGLAASGAIKGQPSNKRVKQSL</sequence>
<dbReference type="GO" id="GO:0003677">
    <property type="term" value="F:DNA binding"/>
    <property type="evidence" value="ECO:0007669"/>
    <property type="project" value="UniProtKB-KW"/>
</dbReference>
<name>K6ZHF4_9ALTE</name>
<gene>
    <name evidence="3" type="primary">hmrR</name>
    <name evidence="3" type="ORF">GMES_0489</name>
</gene>
<dbReference type="Gene3D" id="1.10.1660.10">
    <property type="match status" value="1"/>
</dbReference>
<proteinExistence type="predicted"/>